<sequence>MIPLHDDAPAHRTPWVVRSVVGLCVLVFLYQLVLDERAEVALIYQFGMIPAALFGHGALPADLAVVPPALTLVTTIFLHGGFMHLIGNMLFLWVFGDNVESAMGHWRFLAFLLLTGAIAALCHGLWDTTSEAPLIGASGAVSGVLGGYIILYPRARILVGIPIGFLFIPLRLPALVLLGLWFGLQVLNVLRVGSESDPIAWFAHVGGFLAGAVLVLLFRDRDHPILSKEKEMALAPFGKDAAIRILRPEPHPDSPYKRGPWG</sequence>
<dbReference type="Pfam" id="PF01694">
    <property type="entry name" value="Rhomboid"/>
    <property type="match status" value="1"/>
</dbReference>
<accession>A0A2M9FYT7</accession>
<dbReference type="FunFam" id="1.20.1540.10:FF:000027">
    <property type="entry name" value="Rhomboid family intramembrane serine protease"/>
    <property type="match status" value="1"/>
</dbReference>
<evidence type="ECO:0000313" key="9">
    <source>
        <dbReference type="EMBL" id="PJK28599.1"/>
    </source>
</evidence>
<dbReference type="GO" id="GO:0004252">
    <property type="term" value="F:serine-type endopeptidase activity"/>
    <property type="evidence" value="ECO:0007669"/>
    <property type="project" value="InterPro"/>
</dbReference>
<feature type="transmembrane region" description="Helical" evidence="7">
    <location>
        <begin position="163"/>
        <end position="187"/>
    </location>
</feature>
<feature type="transmembrane region" description="Helical" evidence="7">
    <location>
        <begin position="71"/>
        <end position="96"/>
    </location>
</feature>
<keyword evidence="10" id="KW-1185">Reference proteome</keyword>
<dbReference type="GO" id="GO:0016020">
    <property type="term" value="C:membrane"/>
    <property type="evidence" value="ECO:0007669"/>
    <property type="project" value="UniProtKB-SubCell"/>
</dbReference>
<dbReference type="SUPFAM" id="SSF144091">
    <property type="entry name" value="Rhomboid-like"/>
    <property type="match status" value="1"/>
</dbReference>
<dbReference type="InterPro" id="IPR035952">
    <property type="entry name" value="Rhomboid-like_sf"/>
</dbReference>
<evidence type="ECO:0000256" key="2">
    <source>
        <dbReference type="ARBA" id="ARBA00009045"/>
    </source>
</evidence>
<dbReference type="InterPro" id="IPR050925">
    <property type="entry name" value="Rhomboid_protease_S54"/>
</dbReference>
<dbReference type="Proteomes" id="UP000229498">
    <property type="component" value="Unassembled WGS sequence"/>
</dbReference>
<keyword evidence="9" id="KW-0645">Protease</keyword>
<dbReference type="EMBL" id="PHIG01000043">
    <property type="protein sequence ID" value="PJK28599.1"/>
    <property type="molecule type" value="Genomic_DNA"/>
</dbReference>
<proteinExistence type="inferred from homology"/>
<keyword evidence="5 7" id="KW-1133">Transmembrane helix</keyword>
<evidence type="ECO:0000256" key="3">
    <source>
        <dbReference type="ARBA" id="ARBA00022692"/>
    </source>
</evidence>
<comment type="subcellular location">
    <subcellularLocation>
        <location evidence="1">Membrane</location>
        <topology evidence="1">Multi-pass membrane protein</topology>
    </subcellularLocation>
</comment>
<evidence type="ECO:0000313" key="10">
    <source>
        <dbReference type="Proteomes" id="UP000229498"/>
    </source>
</evidence>
<reference evidence="9 10" key="1">
    <citation type="submission" date="2017-11" db="EMBL/GenBank/DDBJ databases">
        <title>Draft genome sequence of Rhizobiales bacterium SY3-13.</title>
        <authorList>
            <person name="Sun C."/>
        </authorList>
    </citation>
    <scope>NUCLEOTIDE SEQUENCE [LARGE SCALE GENOMIC DNA]</scope>
    <source>
        <strain evidence="9 10">SY3-13</strain>
    </source>
</reference>
<evidence type="ECO:0000256" key="7">
    <source>
        <dbReference type="SAM" id="Phobius"/>
    </source>
</evidence>
<dbReference type="GO" id="GO:0006508">
    <property type="term" value="P:proteolysis"/>
    <property type="evidence" value="ECO:0007669"/>
    <property type="project" value="UniProtKB-KW"/>
</dbReference>
<gene>
    <name evidence="9" type="ORF">CVT23_16750</name>
</gene>
<dbReference type="InterPro" id="IPR022764">
    <property type="entry name" value="Peptidase_S54_rhomboid_dom"/>
</dbReference>
<dbReference type="Gene3D" id="1.20.1540.10">
    <property type="entry name" value="Rhomboid-like"/>
    <property type="match status" value="1"/>
</dbReference>
<evidence type="ECO:0000256" key="1">
    <source>
        <dbReference type="ARBA" id="ARBA00004141"/>
    </source>
</evidence>
<dbReference type="AlphaFoldDB" id="A0A2M9FYT7"/>
<evidence type="ECO:0000256" key="5">
    <source>
        <dbReference type="ARBA" id="ARBA00022989"/>
    </source>
</evidence>
<name>A0A2M9FYT7_9PROT</name>
<dbReference type="OrthoDB" id="9813074at2"/>
<keyword evidence="3 7" id="KW-0812">Transmembrane</keyword>
<dbReference type="PANTHER" id="PTHR43731">
    <property type="entry name" value="RHOMBOID PROTEASE"/>
    <property type="match status" value="1"/>
</dbReference>
<feature type="transmembrane region" description="Helical" evidence="7">
    <location>
        <begin position="108"/>
        <end position="126"/>
    </location>
</feature>
<evidence type="ECO:0000259" key="8">
    <source>
        <dbReference type="Pfam" id="PF01694"/>
    </source>
</evidence>
<organism evidence="9 10">
    <name type="scientific">Minwuia thermotolerans</name>
    <dbReference type="NCBI Taxonomy" id="2056226"/>
    <lineage>
        <taxon>Bacteria</taxon>
        <taxon>Pseudomonadati</taxon>
        <taxon>Pseudomonadota</taxon>
        <taxon>Alphaproteobacteria</taxon>
        <taxon>Minwuiales</taxon>
        <taxon>Minwuiaceae</taxon>
        <taxon>Minwuia</taxon>
    </lineage>
</organism>
<feature type="transmembrane region" description="Helical" evidence="7">
    <location>
        <begin position="199"/>
        <end position="218"/>
    </location>
</feature>
<dbReference type="PANTHER" id="PTHR43731:SF14">
    <property type="entry name" value="PRESENILIN-ASSOCIATED RHOMBOID-LIKE PROTEIN, MITOCHONDRIAL"/>
    <property type="match status" value="1"/>
</dbReference>
<evidence type="ECO:0000256" key="4">
    <source>
        <dbReference type="ARBA" id="ARBA00022801"/>
    </source>
</evidence>
<feature type="domain" description="Peptidase S54 rhomboid" evidence="8">
    <location>
        <begin position="71"/>
        <end position="219"/>
    </location>
</feature>
<keyword evidence="4" id="KW-0378">Hydrolase</keyword>
<evidence type="ECO:0000256" key="6">
    <source>
        <dbReference type="ARBA" id="ARBA00023136"/>
    </source>
</evidence>
<protein>
    <submittedName>
        <fullName evidence="9">Rhomboid family intramembrane serine protease</fullName>
    </submittedName>
</protein>
<comment type="caution">
    <text evidence="9">The sequence shown here is derived from an EMBL/GenBank/DDBJ whole genome shotgun (WGS) entry which is preliminary data.</text>
</comment>
<keyword evidence="6 7" id="KW-0472">Membrane</keyword>
<feature type="transmembrane region" description="Helical" evidence="7">
    <location>
        <begin position="132"/>
        <end position="151"/>
    </location>
</feature>
<comment type="similarity">
    <text evidence="2">Belongs to the peptidase S54 family.</text>
</comment>
<dbReference type="RefSeq" id="WP_109796078.1">
    <property type="nucleotide sequence ID" value="NZ_PHIG01000043.1"/>
</dbReference>
<feature type="transmembrane region" description="Helical" evidence="7">
    <location>
        <begin position="15"/>
        <end position="34"/>
    </location>
</feature>
<feature type="transmembrane region" description="Helical" evidence="7">
    <location>
        <begin position="41"/>
        <end position="59"/>
    </location>
</feature>